<evidence type="ECO:0000313" key="2">
    <source>
        <dbReference type="EMBL" id="CUG91767.1"/>
    </source>
</evidence>
<dbReference type="OrthoDB" id="550575at2759"/>
<evidence type="ECO:0000313" key="3">
    <source>
        <dbReference type="Proteomes" id="UP000051952"/>
    </source>
</evidence>
<dbReference type="GO" id="GO:0019005">
    <property type="term" value="C:SCF ubiquitin ligase complex"/>
    <property type="evidence" value="ECO:0007669"/>
    <property type="project" value="TreeGrafter"/>
</dbReference>
<dbReference type="Proteomes" id="UP000051952">
    <property type="component" value="Unassembled WGS sequence"/>
</dbReference>
<dbReference type="EMBL" id="CYKH01001969">
    <property type="protein sequence ID" value="CUG91767.1"/>
    <property type="molecule type" value="Genomic_DNA"/>
</dbReference>
<dbReference type="InterPro" id="IPR032675">
    <property type="entry name" value="LRR_dom_sf"/>
</dbReference>
<dbReference type="VEuPathDB" id="TriTrypDB:BSAL_34030"/>
<feature type="compositionally biased region" description="Polar residues" evidence="1">
    <location>
        <begin position="420"/>
        <end position="433"/>
    </location>
</feature>
<dbReference type="SUPFAM" id="SSF52047">
    <property type="entry name" value="RNI-like"/>
    <property type="match status" value="1"/>
</dbReference>
<feature type="region of interest" description="Disordered" evidence="1">
    <location>
        <begin position="420"/>
        <end position="443"/>
    </location>
</feature>
<evidence type="ECO:0000256" key="1">
    <source>
        <dbReference type="SAM" id="MobiDB-lite"/>
    </source>
</evidence>
<sequence length="443" mass="49292">MSYCTVKRRGHKNQQHRSPRSVRNLCHLVVSWNHHVRKPHHEEELPVASITDSGVAYVACIQGLKELHFLGHSCHYKFDSLPPAAAVGAPPEQLLFQRLSSLPLLHTLNVACSLELICSESLQYIGLLARSLRCLTLGDAVSLHWCNPSTSITWLRSRMMHLSTLLRQTLRTLKLFLPVVSTDDLLNIAMLFQLRRLEITSFSLKTTKPSGSSSEVVEQVLAPLQHLEHLKIDQCCPLAGRLLLPPAALSQLTCLSITNNWRLTHLHVAMMPHFTNSHNLNSNITNLDLSGCEDVDDQCAAYIRLLTNLASLNIRETALTDVGIEELFTPPLAYLARLSLGGRSRIADISNAAMEIFALLPKLRTLEIFRCSDITNDGLTILGLDSPNSFYSLRFLTIENCPHVTRRGIEQLRAAKPYLSLNSSDPSTSQLPCSDSGMIEDSS</sequence>
<gene>
    <name evidence="2" type="ORF">BSAL_34030</name>
</gene>
<dbReference type="AlphaFoldDB" id="A0A0S4JJW9"/>
<dbReference type="GO" id="GO:0031146">
    <property type="term" value="P:SCF-dependent proteasomal ubiquitin-dependent protein catabolic process"/>
    <property type="evidence" value="ECO:0007669"/>
    <property type="project" value="TreeGrafter"/>
</dbReference>
<proteinExistence type="predicted"/>
<keyword evidence="2" id="KW-0418">Kinase</keyword>
<organism evidence="2 3">
    <name type="scientific">Bodo saltans</name>
    <name type="common">Flagellated protozoan</name>
    <dbReference type="NCBI Taxonomy" id="75058"/>
    <lineage>
        <taxon>Eukaryota</taxon>
        <taxon>Discoba</taxon>
        <taxon>Euglenozoa</taxon>
        <taxon>Kinetoplastea</taxon>
        <taxon>Metakinetoplastina</taxon>
        <taxon>Eubodonida</taxon>
        <taxon>Bodonidae</taxon>
        <taxon>Bodo</taxon>
    </lineage>
</organism>
<keyword evidence="2" id="KW-0808">Transferase</keyword>
<accession>A0A0S4JJW9</accession>
<keyword evidence="2" id="KW-0675">Receptor</keyword>
<dbReference type="PANTHER" id="PTHR13318:SF190">
    <property type="entry name" value="PARTNER OF PAIRED, ISOFORM B"/>
    <property type="match status" value="1"/>
</dbReference>
<keyword evidence="3" id="KW-1185">Reference proteome</keyword>
<dbReference type="PANTHER" id="PTHR13318">
    <property type="entry name" value="PARTNER OF PAIRED, ISOFORM B-RELATED"/>
    <property type="match status" value="1"/>
</dbReference>
<dbReference type="Gene3D" id="3.80.10.10">
    <property type="entry name" value="Ribonuclease Inhibitor"/>
    <property type="match status" value="1"/>
</dbReference>
<protein>
    <submittedName>
        <fullName evidence="2">Receptor-type protein kinase, putative</fullName>
    </submittedName>
</protein>
<name>A0A0S4JJW9_BODSA</name>
<reference evidence="3" key="1">
    <citation type="submission" date="2015-09" db="EMBL/GenBank/DDBJ databases">
        <authorList>
            <consortium name="Pathogen Informatics"/>
        </authorList>
    </citation>
    <scope>NUCLEOTIDE SEQUENCE [LARGE SCALE GENOMIC DNA]</scope>
    <source>
        <strain evidence="3">Lake Konstanz</strain>
    </source>
</reference>
<dbReference type="GO" id="GO:0016301">
    <property type="term" value="F:kinase activity"/>
    <property type="evidence" value="ECO:0007669"/>
    <property type="project" value="UniProtKB-KW"/>
</dbReference>